<evidence type="ECO:0000256" key="2">
    <source>
        <dbReference type="ARBA" id="ARBA00022490"/>
    </source>
</evidence>
<keyword evidence="4" id="KW-0175">Coiled coil</keyword>
<feature type="compositionally biased region" description="Pro residues" evidence="5">
    <location>
        <begin position="1591"/>
        <end position="1603"/>
    </location>
</feature>
<feature type="region of interest" description="Disordered" evidence="5">
    <location>
        <begin position="1534"/>
        <end position="1557"/>
    </location>
</feature>
<evidence type="ECO:0000256" key="4">
    <source>
        <dbReference type="SAM" id="Coils"/>
    </source>
</evidence>
<dbReference type="InterPro" id="IPR036534">
    <property type="entry name" value="GAR_dom_sf"/>
</dbReference>
<evidence type="ECO:0000256" key="1">
    <source>
        <dbReference type="ARBA" id="ARBA00004245"/>
    </source>
</evidence>
<gene>
    <name evidence="7" type="ORF">Rhopal_004297-T1</name>
</gene>
<dbReference type="InterPro" id="IPR003108">
    <property type="entry name" value="GAR_dom"/>
</dbReference>
<dbReference type="SMART" id="SM00243">
    <property type="entry name" value="GAS2"/>
    <property type="match status" value="1"/>
</dbReference>
<dbReference type="EMBL" id="BQKY01000008">
    <property type="protein sequence ID" value="GJN91278.1"/>
    <property type="molecule type" value="Genomic_DNA"/>
</dbReference>
<keyword evidence="2" id="KW-0963">Cytoplasm</keyword>
<feature type="region of interest" description="Disordered" evidence="5">
    <location>
        <begin position="1002"/>
        <end position="1022"/>
    </location>
</feature>
<dbReference type="Gene3D" id="3.30.920.20">
    <property type="entry name" value="Gas2-like domain"/>
    <property type="match status" value="1"/>
</dbReference>
<dbReference type="GO" id="GO:0005856">
    <property type="term" value="C:cytoskeleton"/>
    <property type="evidence" value="ECO:0007669"/>
    <property type="project" value="UniProtKB-SubCell"/>
</dbReference>
<feature type="region of interest" description="Disordered" evidence="5">
    <location>
        <begin position="1"/>
        <end position="22"/>
    </location>
</feature>
<accession>A0AAV5GM41</accession>
<feature type="compositionally biased region" description="Polar residues" evidence="5">
    <location>
        <begin position="904"/>
        <end position="930"/>
    </location>
</feature>
<reference evidence="7 8" key="1">
    <citation type="submission" date="2021-12" db="EMBL/GenBank/DDBJ databases">
        <title>High titer production of polyol ester of fatty acids by Rhodotorula paludigena BS15 towards product separation-free biomass refinery.</title>
        <authorList>
            <person name="Mano J."/>
            <person name="Ono H."/>
            <person name="Tanaka T."/>
            <person name="Naito K."/>
            <person name="Sushida H."/>
            <person name="Ike M."/>
            <person name="Tokuyasu K."/>
            <person name="Kitaoka M."/>
        </authorList>
    </citation>
    <scope>NUCLEOTIDE SEQUENCE [LARGE SCALE GENOMIC DNA]</scope>
    <source>
        <strain evidence="7 8">BS15</strain>
    </source>
</reference>
<feature type="region of interest" description="Disordered" evidence="5">
    <location>
        <begin position="1359"/>
        <end position="1407"/>
    </location>
</feature>
<feature type="compositionally biased region" description="Low complexity" evidence="5">
    <location>
        <begin position="1580"/>
        <end position="1590"/>
    </location>
</feature>
<dbReference type="PROSITE" id="PS51460">
    <property type="entry name" value="GAR"/>
    <property type="match status" value="1"/>
</dbReference>
<evidence type="ECO:0000256" key="3">
    <source>
        <dbReference type="ARBA" id="ARBA00023212"/>
    </source>
</evidence>
<keyword evidence="3" id="KW-0206">Cytoskeleton</keyword>
<feature type="compositionally biased region" description="Basic and acidic residues" evidence="5">
    <location>
        <begin position="937"/>
        <end position="959"/>
    </location>
</feature>
<evidence type="ECO:0000313" key="7">
    <source>
        <dbReference type="EMBL" id="GJN91278.1"/>
    </source>
</evidence>
<dbReference type="Pfam" id="PF02187">
    <property type="entry name" value="GAS2"/>
    <property type="match status" value="1"/>
</dbReference>
<organism evidence="7 8">
    <name type="scientific">Rhodotorula paludigena</name>
    <dbReference type="NCBI Taxonomy" id="86838"/>
    <lineage>
        <taxon>Eukaryota</taxon>
        <taxon>Fungi</taxon>
        <taxon>Dikarya</taxon>
        <taxon>Basidiomycota</taxon>
        <taxon>Pucciniomycotina</taxon>
        <taxon>Microbotryomycetes</taxon>
        <taxon>Sporidiobolales</taxon>
        <taxon>Sporidiobolaceae</taxon>
        <taxon>Rhodotorula</taxon>
    </lineage>
</organism>
<dbReference type="GO" id="GO:0008017">
    <property type="term" value="F:microtubule binding"/>
    <property type="evidence" value="ECO:0007669"/>
    <property type="project" value="InterPro"/>
</dbReference>
<feature type="compositionally biased region" description="Low complexity" evidence="5">
    <location>
        <begin position="1534"/>
        <end position="1547"/>
    </location>
</feature>
<dbReference type="SUPFAM" id="SSF143575">
    <property type="entry name" value="GAS2 domain-like"/>
    <property type="match status" value="1"/>
</dbReference>
<feature type="compositionally biased region" description="Low complexity" evidence="5">
    <location>
        <begin position="13"/>
        <end position="22"/>
    </location>
</feature>
<dbReference type="Proteomes" id="UP001342314">
    <property type="component" value="Unassembled WGS sequence"/>
</dbReference>
<feature type="compositionally biased region" description="Polar residues" evidence="5">
    <location>
        <begin position="1366"/>
        <end position="1393"/>
    </location>
</feature>
<feature type="region of interest" description="Disordered" evidence="5">
    <location>
        <begin position="871"/>
        <end position="985"/>
    </location>
</feature>
<comment type="subcellular location">
    <subcellularLocation>
        <location evidence="1">Cytoplasm</location>
        <location evidence="1">Cytoskeleton</location>
    </subcellularLocation>
</comment>
<evidence type="ECO:0000313" key="8">
    <source>
        <dbReference type="Proteomes" id="UP001342314"/>
    </source>
</evidence>
<feature type="coiled-coil region" evidence="4">
    <location>
        <begin position="295"/>
        <end position="339"/>
    </location>
</feature>
<feature type="region of interest" description="Disordered" evidence="5">
    <location>
        <begin position="1580"/>
        <end position="1603"/>
    </location>
</feature>
<protein>
    <recommendedName>
        <fullName evidence="6">GAR domain-containing protein</fullName>
    </recommendedName>
</protein>
<sequence length="1603" mass="172889">MAPPRTPARRAKGSSSSSAGADELARAEVLELRLFAEKKEWIEDRIQFLSTLPPIDVVTPDPPECSPTSRDELEQWWQEHDRIETEIDAYDMGDLARMRQFARDKSKQELSPEDTDLIEITLTTLFAMGGLGRIRLLALSLSSLSTHARTLSSSLVPASATHLDKLIDSSPTPLPESFLDAQDALEAAATGATDGLAQFADELRKQHEAADTLHARSAELNGAASAIEHDALAALAHLRTSSSPGPAPRASTALETRLAALRSTHSSPLPLLDALPSPTHAALAPDQPEHSHALREALREEVRRADEAVQRAARRVDELVRAEAAIECALEALGRLEAADERLEGAEAFFERSAPPEVERDEAGEVRCERGEAEERFEREWDARAREARGDAARQEAKDAAGVVVRLREAGVADELRRRVKERAAEVASRVARVERPLESEERRRKGVKAAREVLGAVAAARAAFDEGVDTLLHASEARRWCEDCAPADADDDFGRRVLADVRSQQAALLQPATASASSLVAAGHDLPLARPLAEYERSVRDETERLAIAARLYSSVVEQARSVASFAANLETLEAPLITLGRDADELLASYAPSPAALDGLRSSLEKHSASLDRLHRDAHSRINFVDDPAFSAAKCAPFDLAAQDALIRSFVNRSSARAGGIVDDVRRRIELVWHKREASMWDEEADVWEGRLEELESRLKEIQDPTREIQSLDAATLADLVTRCDSLSLASSTLDASTLVSSLKQLCASPSATFPPFSGHPERRTRLNALASRLAGAQDALASSREQLFRAQKHRQSLAARAEAGQSASLAFRDARQDALHDYARLEGIVPASGRAEAELEVLRRNPDDEPNVTPTSARLVALVAVDSAKTQSTEVRSSALRERRASAADPPQDALRAPVSAQPSDNTLEAASDFQPQGLTSAGANPSPSTPMLERAKDSSADRPATRAAECNRHLGDPAQHLQPAAHLEPARTTPGAERRGTGRIEGEEQPALSLLATPFSSSNVTTSTGTIPAAAPLPSLAQGRNRSLDISADDDVFAAPADDDPFESSSLQHLPPAATLGEPERVVALRRGMRDSPAHEWLNASAVLQLPSLADADEADKSTNNSRQEVDAVKQLSQEELGWTNLDSLEAEQQCVEVAARRVRSLAELAQKVDTADSALSDLLNAIDATTPEVPSPSPEPGCRAALPLSEALVAASEAVTAVRVDAIPLIDDARVARAIGRIEESWSEMLSLVEDLGLLSSHSGALLVASRCFPLHPVSPFVAGDFAFERDGLSLCPLVPTFERVYDKPPRISRCRDRPEDAARKPNCTARCFDHNAAPTLEERIASSDAPSRVLATAKRHTDGGAPLLLRRARQARSQQVDNGNPASKYSLTPFQHISPRLSSSTRRATPPRKTQPYRPDMTNKLDREVGLIINALPTHVHVPIAIAEGRWTDESGVYKIGERLYFCRILRSKTVMVRVGGGWLNLLQFIISHFGAADGLSISPSTSLSKDLGNEPTWMNPEELRSQLAASTWSMSIPDRLASSVSSSTASTDLRSSTSSRSLRRSAGGGGSFVSGLASLRRSSGLGALSSLSAAAIPASTPRPAKSPRPPVPVWRP</sequence>
<keyword evidence="8" id="KW-1185">Reference proteome</keyword>
<evidence type="ECO:0000259" key="6">
    <source>
        <dbReference type="PROSITE" id="PS51460"/>
    </source>
</evidence>
<proteinExistence type="predicted"/>
<name>A0AAV5GM41_9BASI</name>
<feature type="compositionally biased region" description="Polar residues" evidence="5">
    <location>
        <begin position="1002"/>
        <end position="1014"/>
    </location>
</feature>
<comment type="caution">
    <text evidence="7">The sequence shown here is derived from an EMBL/GenBank/DDBJ whole genome shotgun (WGS) entry which is preliminary data.</text>
</comment>
<evidence type="ECO:0000256" key="5">
    <source>
        <dbReference type="SAM" id="MobiDB-lite"/>
    </source>
</evidence>
<feature type="domain" description="GAR" evidence="6">
    <location>
        <begin position="1406"/>
        <end position="1483"/>
    </location>
</feature>